<gene>
    <name evidence="2" type="ORF">HCN83_17260</name>
</gene>
<name>A0A969TWK9_9BACI</name>
<feature type="signal peptide" evidence="1">
    <location>
        <begin position="1"/>
        <end position="23"/>
    </location>
</feature>
<dbReference type="AlphaFoldDB" id="A0A969TWK9"/>
<keyword evidence="3" id="KW-1185">Reference proteome</keyword>
<accession>A0A969TWK9</accession>
<evidence type="ECO:0000313" key="2">
    <source>
        <dbReference type="EMBL" id="NJP39322.1"/>
    </source>
</evidence>
<proteinExistence type="predicted"/>
<protein>
    <submittedName>
        <fullName evidence="2">Uncharacterized protein</fullName>
    </submittedName>
</protein>
<sequence length="86" mass="9621">MKHFLILASFLMLAACGPPTEFNAGTLLETRNTTPQTADPMEDVLNIADDEESLNEFWETYRFPGSPPDVDMTGNDVLFIKIGERL</sequence>
<evidence type="ECO:0000313" key="3">
    <source>
        <dbReference type="Proteomes" id="UP000752012"/>
    </source>
</evidence>
<dbReference type="Proteomes" id="UP000752012">
    <property type="component" value="Unassembled WGS sequence"/>
</dbReference>
<organism evidence="2 3">
    <name type="scientific">Alkalicoccus luteus</name>
    <dbReference type="NCBI Taxonomy" id="1237094"/>
    <lineage>
        <taxon>Bacteria</taxon>
        <taxon>Bacillati</taxon>
        <taxon>Bacillota</taxon>
        <taxon>Bacilli</taxon>
        <taxon>Bacillales</taxon>
        <taxon>Bacillaceae</taxon>
        <taxon>Alkalicoccus</taxon>
    </lineage>
</organism>
<dbReference type="RefSeq" id="WP_168009626.1">
    <property type="nucleotide sequence ID" value="NZ_JAATHJ010000047.1"/>
</dbReference>
<dbReference type="PROSITE" id="PS51257">
    <property type="entry name" value="PROKAR_LIPOPROTEIN"/>
    <property type="match status" value="1"/>
</dbReference>
<dbReference type="EMBL" id="JAATHJ010000047">
    <property type="protein sequence ID" value="NJP39322.1"/>
    <property type="molecule type" value="Genomic_DNA"/>
</dbReference>
<feature type="chain" id="PRO_5038723043" evidence="1">
    <location>
        <begin position="24"/>
        <end position="86"/>
    </location>
</feature>
<comment type="caution">
    <text evidence="2">The sequence shown here is derived from an EMBL/GenBank/DDBJ whole genome shotgun (WGS) entry which is preliminary data.</text>
</comment>
<evidence type="ECO:0000256" key="1">
    <source>
        <dbReference type="SAM" id="SignalP"/>
    </source>
</evidence>
<keyword evidence="1" id="KW-0732">Signal</keyword>
<reference evidence="2 3" key="1">
    <citation type="submission" date="2020-03" db="EMBL/GenBank/DDBJ databases">
        <title>Assessment of the enzymatic potential of alkaline-tolerant lipase obtained from Bacillus luteus H11 (technogenic soil) for the bioremediation of saline soils contaminated with petroleum substances.</title>
        <authorList>
            <person name="Kalwasinska A."/>
        </authorList>
    </citation>
    <scope>NUCLEOTIDE SEQUENCE [LARGE SCALE GENOMIC DNA]</scope>
    <source>
        <strain evidence="2 3">H11</strain>
    </source>
</reference>